<evidence type="ECO:0000313" key="9">
    <source>
        <dbReference type="Proteomes" id="UP000034207"/>
    </source>
</evidence>
<dbReference type="Pfam" id="PF09335">
    <property type="entry name" value="VTT_dom"/>
    <property type="match status" value="1"/>
</dbReference>
<evidence type="ECO:0000256" key="5">
    <source>
        <dbReference type="ARBA" id="ARBA00023136"/>
    </source>
</evidence>
<feature type="transmembrane region" description="Helical" evidence="6">
    <location>
        <begin position="55"/>
        <end position="80"/>
    </location>
</feature>
<comment type="subcellular location">
    <subcellularLocation>
        <location evidence="1">Cell membrane</location>
        <topology evidence="1">Multi-pass membrane protein</topology>
    </subcellularLocation>
</comment>
<gene>
    <name evidence="8" type="ORF">UT18_C0003G0051</name>
</gene>
<feature type="transmembrane region" description="Helical" evidence="6">
    <location>
        <begin position="137"/>
        <end position="159"/>
    </location>
</feature>
<keyword evidence="5 6" id="KW-0472">Membrane</keyword>
<evidence type="ECO:0000256" key="6">
    <source>
        <dbReference type="SAM" id="Phobius"/>
    </source>
</evidence>
<dbReference type="PANTHER" id="PTHR42709">
    <property type="entry name" value="ALKALINE PHOSPHATASE LIKE PROTEIN"/>
    <property type="match status" value="1"/>
</dbReference>
<dbReference type="STRING" id="1618345.UT18_C0003G0051"/>
<keyword evidence="4 6" id="KW-1133">Transmembrane helix</keyword>
<reference evidence="8 9" key="1">
    <citation type="journal article" date="2015" name="Nature">
        <title>rRNA introns, odd ribosomes, and small enigmatic genomes across a large radiation of phyla.</title>
        <authorList>
            <person name="Brown C.T."/>
            <person name="Hug L.A."/>
            <person name="Thomas B.C."/>
            <person name="Sharon I."/>
            <person name="Castelle C.J."/>
            <person name="Singh A."/>
            <person name="Wilkins M.J."/>
            <person name="Williams K.H."/>
            <person name="Banfield J.F."/>
        </authorList>
    </citation>
    <scope>NUCLEOTIDE SEQUENCE [LARGE SCALE GENOMIC DNA]</scope>
</reference>
<evidence type="ECO:0000259" key="7">
    <source>
        <dbReference type="Pfam" id="PF09335"/>
    </source>
</evidence>
<feature type="domain" description="VTT" evidence="7">
    <location>
        <begin position="37"/>
        <end position="154"/>
    </location>
</feature>
<evidence type="ECO:0000256" key="4">
    <source>
        <dbReference type="ARBA" id="ARBA00022989"/>
    </source>
</evidence>
<keyword evidence="3 6" id="KW-0812">Transmembrane</keyword>
<dbReference type="PANTHER" id="PTHR42709:SF6">
    <property type="entry name" value="UNDECAPRENYL PHOSPHATE TRANSPORTER A"/>
    <property type="match status" value="1"/>
</dbReference>
<feature type="transmembrane region" description="Helical" evidence="6">
    <location>
        <begin position="166"/>
        <end position="193"/>
    </location>
</feature>
<evidence type="ECO:0000256" key="3">
    <source>
        <dbReference type="ARBA" id="ARBA00022692"/>
    </source>
</evidence>
<dbReference type="AlphaFoldDB" id="A0A0G0LVY2"/>
<comment type="caution">
    <text evidence="8">The sequence shown here is derived from an EMBL/GenBank/DDBJ whole genome shotgun (WGS) entry which is preliminary data.</text>
</comment>
<dbReference type="GO" id="GO:0005886">
    <property type="term" value="C:plasma membrane"/>
    <property type="evidence" value="ECO:0007669"/>
    <property type="project" value="UniProtKB-SubCell"/>
</dbReference>
<proteinExistence type="predicted"/>
<accession>A0A0G0LVY2</accession>
<keyword evidence="2" id="KW-1003">Cell membrane</keyword>
<evidence type="ECO:0000256" key="1">
    <source>
        <dbReference type="ARBA" id="ARBA00004651"/>
    </source>
</evidence>
<evidence type="ECO:0000256" key="2">
    <source>
        <dbReference type="ARBA" id="ARBA00022475"/>
    </source>
</evidence>
<organism evidence="8 9">
    <name type="scientific">candidate division CPR2 bacterium GW2011_GWC2_39_10</name>
    <dbReference type="NCBI Taxonomy" id="1618345"/>
    <lineage>
        <taxon>Bacteria</taxon>
        <taxon>Bacteria division CPR2</taxon>
    </lineage>
</organism>
<name>A0A0G0LVY2_UNCC2</name>
<sequence length="202" mass="22022">MLEAFIYFLLELSKEHGVFGISLGMFLESLGIPFGGVPLLLGSGYLISSGNVSPFMLVLAAAVGATLGSMISYGIGYWGGKVLRKNNKGKLIRHEDKLKKFVKKYGELSIILAQLFGPTRTFISLPAGAIKMNFKDFVIGSFVGAVIYSALMISASTLIQKTIEKIAYFLGIPVWVSFTITALFGVLLFRLYVISKLKNGYN</sequence>
<dbReference type="EMBL" id="LBVV01000003">
    <property type="protein sequence ID" value="KKQ95192.1"/>
    <property type="molecule type" value="Genomic_DNA"/>
</dbReference>
<dbReference type="InterPro" id="IPR032816">
    <property type="entry name" value="VTT_dom"/>
</dbReference>
<dbReference type="InterPro" id="IPR051311">
    <property type="entry name" value="DedA_domain"/>
</dbReference>
<protein>
    <recommendedName>
        <fullName evidence="7">VTT domain-containing protein</fullName>
    </recommendedName>
</protein>
<evidence type="ECO:0000313" key="8">
    <source>
        <dbReference type="EMBL" id="KKQ95192.1"/>
    </source>
</evidence>
<dbReference type="Proteomes" id="UP000034207">
    <property type="component" value="Unassembled WGS sequence"/>
</dbReference>
<feature type="transmembrane region" description="Helical" evidence="6">
    <location>
        <begin position="21"/>
        <end position="43"/>
    </location>
</feature>